<dbReference type="NCBIfam" id="TIGR02436">
    <property type="entry name" value="four helix bundle protein"/>
    <property type="match status" value="1"/>
</dbReference>
<name>A0A4U1B815_9GAMM</name>
<dbReference type="PANTHER" id="PTHR38471:SF2">
    <property type="entry name" value="FOUR HELIX BUNDLE PROTEIN"/>
    <property type="match status" value="1"/>
</dbReference>
<dbReference type="EMBL" id="SWDB01000010">
    <property type="protein sequence ID" value="TKB46132.1"/>
    <property type="molecule type" value="Genomic_DNA"/>
</dbReference>
<evidence type="ECO:0000313" key="1">
    <source>
        <dbReference type="EMBL" id="TKB46132.1"/>
    </source>
</evidence>
<dbReference type="RefSeq" id="WP_136735140.1">
    <property type="nucleotide sequence ID" value="NZ_SWDB01000010.1"/>
</dbReference>
<dbReference type="InterPro" id="IPR036583">
    <property type="entry name" value="23S_rRNA_IVS_sf"/>
</dbReference>
<dbReference type="SUPFAM" id="SSF158446">
    <property type="entry name" value="IVS-encoded protein-like"/>
    <property type="match status" value="1"/>
</dbReference>
<accession>A0A4U1B815</accession>
<dbReference type="NCBIfam" id="NF008912">
    <property type="entry name" value="PRK12275.1-6"/>
    <property type="match status" value="1"/>
</dbReference>
<evidence type="ECO:0000313" key="2">
    <source>
        <dbReference type="Proteomes" id="UP000307999"/>
    </source>
</evidence>
<sequence>MNYEKLTVWKESLKLSKELYLYFKGFNNFGYKDQITRSGLSIPSNVAEGMARNSAKEKAHFLTLARGSCAELRTQIYIGIDIDYIDDDIGKRWLSDTRYIDAMLNGLRKKILEQSKP</sequence>
<dbReference type="CDD" id="cd16377">
    <property type="entry name" value="23S_rRNA_IVP_like"/>
    <property type="match status" value="1"/>
</dbReference>
<dbReference type="Gene3D" id="1.20.1440.60">
    <property type="entry name" value="23S rRNA-intervening sequence"/>
    <property type="match status" value="1"/>
</dbReference>
<dbReference type="PANTHER" id="PTHR38471">
    <property type="entry name" value="FOUR HELIX BUNDLE PROTEIN"/>
    <property type="match status" value="1"/>
</dbReference>
<comment type="caution">
    <text evidence="1">The sequence shown here is derived from an EMBL/GenBank/DDBJ whole genome shotgun (WGS) entry which is preliminary data.</text>
</comment>
<dbReference type="OrthoDB" id="160990at2"/>
<keyword evidence="2" id="KW-1185">Reference proteome</keyword>
<dbReference type="AlphaFoldDB" id="A0A4U1B815"/>
<dbReference type="InterPro" id="IPR012657">
    <property type="entry name" value="23S_rRNA-intervening_sequence"/>
</dbReference>
<reference evidence="1 2" key="1">
    <citation type="submission" date="2019-04" db="EMBL/GenBank/DDBJ databases">
        <title>Thalassotalea guangxiensis sp. nov., isolated from sediment of the coastal wetland.</title>
        <authorList>
            <person name="Zheng S."/>
            <person name="Zhang D."/>
        </authorList>
    </citation>
    <scope>NUCLEOTIDE SEQUENCE [LARGE SCALE GENOMIC DNA]</scope>
    <source>
        <strain evidence="1 2">ZS-4</strain>
    </source>
</reference>
<dbReference type="Pfam" id="PF05635">
    <property type="entry name" value="23S_rRNA_IVP"/>
    <property type="match status" value="1"/>
</dbReference>
<proteinExistence type="predicted"/>
<gene>
    <name evidence="1" type="ORF">E8M12_05760</name>
</gene>
<organism evidence="1 2">
    <name type="scientific">Thalassotalea mangrovi</name>
    <dbReference type="NCBI Taxonomy" id="2572245"/>
    <lineage>
        <taxon>Bacteria</taxon>
        <taxon>Pseudomonadati</taxon>
        <taxon>Pseudomonadota</taxon>
        <taxon>Gammaproteobacteria</taxon>
        <taxon>Alteromonadales</taxon>
        <taxon>Colwelliaceae</taxon>
        <taxon>Thalassotalea</taxon>
    </lineage>
</organism>
<dbReference type="Proteomes" id="UP000307999">
    <property type="component" value="Unassembled WGS sequence"/>
</dbReference>
<protein>
    <submittedName>
        <fullName evidence="1">Four helix bundle protein</fullName>
    </submittedName>
</protein>